<evidence type="ECO:0000313" key="4">
    <source>
        <dbReference type="EMBL" id="EXX57312.1"/>
    </source>
</evidence>
<dbReference type="InterPro" id="IPR018289">
    <property type="entry name" value="MULE_transposase_dom"/>
</dbReference>
<keyword evidence="5" id="KW-1185">Reference proteome</keyword>
<dbReference type="PANTHER" id="PTHR47718:SF6">
    <property type="entry name" value="PROTEIN FAR1-RELATED SEQUENCE"/>
    <property type="match status" value="1"/>
</dbReference>
<keyword evidence="1" id="KW-0863">Zinc-finger</keyword>
<proteinExistence type="predicted"/>
<dbReference type="PROSITE" id="PS50966">
    <property type="entry name" value="ZF_SWIM"/>
    <property type="match status" value="1"/>
</dbReference>
<feature type="compositionally biased region" description="Basic residues" evidence="2">
    <location>
        <begin position="734"/>
        <end position="743"/>
    </location>
</feature>
<dbReference type="OrthoDB" id="2375848at2759"/>
<dbReference type="AlphaFoldDB" id="A0A015IJG7"/>
<dbReference type="SUPFAM" id="SSF57756">
    <property type="entry name" value="Retrovirus zinc finger-like domains"/>
    <property type="match status" value="1"/>
</dbReference>
<sequence>MDNEIDEIAWPEEINNTSKNQLSGYNESDTDGEIVNVNEVVLTIGDLFNDWESVQVIINSYAKQNGFVVAKSRKDVDPIDKSIIRRREYICWKSGTHQSKKKHNHQCDPKTIELAPKNLRLPQLIIDKIEHYTTNGNLGAEQQYKLLVQEFPQYNIAKKNLYNAIQKFRGVRIHDKTDAATMLLFLLKQREDDPDYVVIPRLERPANELTGLFWMTSYQCNDLWPKYHDVIVYDTTSKTNRYEMVLSLFVAVDNNYKTRIVAQALTKYENQADFNWILQCTLQASNNLSPRVLFTDSDLAIIAAVQVVYPQTRHLLCIYHLFENVKKKAKSKLRGDMALNFVEDFYTMRNSYSEEQFNTKYQEMLAKYEPCRPYLEKRIYPSRESWAQYFISKIFTAGIESTQRVESINGVIKKLVDRGTLLKELVMAIERELDKESHYTRINDFYGSNLSVGFSSTYNTIFKELDSVLQANLLPILLSIQRAQMNQSLLYQVNLVSINQIEDEESNDNNGILGHSHDIPQIRLRDLLNGISYNDIIEIWEVSYIASKTSKSHYVVILKDVTLLCTCMFIINQGMICRHQFRVLIQSDNAIFHISHIHTRWFNLSSDLPTNSTGFITIINGEKNHTTIPLSYMNQLRTDNVYTMTIREKVNKKIQYGAAMSIAKTSIQIAVTEGITAELIGILTQFIMKYRRSTSLSIEKSTESLQDSQGLSIQDNPQPLSVLPDISNPEYHKPKGRPPKRYKSTVENNCITSGKPDDVTVQKTCSYCSEKGHNIRGCPKYKAKSSANKENEYLV</sequence>
<dbReference type="EMBL" id="JEMT01027407">
    <property type="protein sequence ID" value="EXX57312.1"/>
    <property type="molecule type" value="Genomic_DNA"/>
</dbReference>
<keyword evidence="1" id="KW-0862">Zinc</keyword>
<dbReference type="InterPro" id="IPR007527">
    <property type="entry name" value="Znf_SWIM"/>
</dbReference>
<dbReference type="GO" id="GO:0003676">
    <property type="term" value="F:nucleic acid binding"/>
    <property type="evidence" value="ECO:0007669"/>
    <property type="project" value="InterPro"/>
</dbReference>
<organism evidence="4 5">
    <name type="scientific">Rhizophagus irregularis (strain DAOM 197198w)</name>
    <name type="common">Glomus intraradices</name>
    <dbReference type="NCBI Taxonomy" id="1432141"/>
    <lineage>
        <taxon>Eukaryota</taxon>
        <taxon>Fungi</taxon>
        <taxon>Fungi incertae sedis</taxon>
        <taxon>Mucoromycota</taxon>
        <taxon>Glomeromycotina</taxon>
        <taxon>Glomeromycetes</taxon>
        <taxon>Glomerales</taxon>
        <taxon>Glomeraceae</taxon>
        <taxon>Rhizophagus</taxon>
    </lineage>
</organism>
<dbReference type="HOGENOM" id="CLU_019367_1_0_1"/>
<dbReference type="Proteomes" id="UP000022910">
    <property type="component" value="Unassembled WGS sequence"/>
</dbReference>
<accession>A0A015IJG7</accession>
<dbReference type="PANTHER" id="PTHR47718">
    <property type="entry name" value="OS01G0519700 PROTEIN"/>
    <property type="match status" value="1"/>
</dbReference>
<evidence type="ECO:0000313" key="5">
    <source>
        <dbReference type="Proteomes" id="UP000022910"/>
    </source>
</evidence>
<gene>
    <name evidence="4" type="ORF">RirG_208320</name>
</gene>
<feature type="compositionally biased region" description="Polar residues" evidence="2">
    <location>
        <begin position="705"/>
        <end position="719"/>
    </location>
</feature>
<dbReference type="InterPro" id="IPR036875">
    <property type="entry name" value="Znf_CCHC_sf"/>
</dbReference>
<dbReference type="GO" id="GO:0008270">
    <property type="term" value="F:zinc ion binding"/>
    <property type="evidence" value="ECO:0007669"/>
    <property type="project" value="UniProtKB-KW"/>
</dbReference>
<name>A0A015IJG7_RHIIW</name>
<reference evidence="4 5" key="1">
    <citation type="submission" date="2014-02" db="EMBL/GenBank/DDBJ databases">
        <title>Single nucleus genome sequencing reveals high similarity among nuclei of an endomycorrhizal fungus.</title>
        <authorList>
            <person name="Lin K."/>
            <person name="Geurts R."/>
            <person name="Zhang Z."/>
            <person name="Limpens E."/>
            <person name="Saunders D.G."/>
            <person name="Mu D."/>
            <person name="Pang E."/>
            <person name="Cao H."/>
            <person name="Cha H."/>
            <person name="Lin T."/>
            <person name="Zhou Q."/>
            <person name="Shang Y."/>
            <person name="Li Y."/>
            <person name="Ivanov S."/>
            <person name="Sharma T."/>
            <person name="Velzen R.V."/>
            <person name="Ruijter N.D."/>
            <person name="Aanen D.K."/>
            <person name="Win J."/>
            <person name="Kamoun S."/>
            <person name="Bisseling T."/>
            <person name="Huang S."/>
        </authorList>
    </citation>
    <scope>NUCLEOTIDE SEQUENCE [LARGE SCALE GENOMIC DNA]</scope>
    <source>
        <strain evidence="5">DAOM197198w</strain>
    </source>
</reference>
<evidence type="ECO:0000259" key="3">
    <source>
        <dbReference type="PROSITE" id="PS50966"/>
    </source>
</evidence>
<feature type="domain" description="SWIM-type" evidence="3">
    <location>
        <begin position="554"/>
        <end position="588"/>
    </location>
</feature>
<dbReference type="Pfam" id="PF10551">
    <property type="entry name" value="MULE"/>
    <property type="match status" value="1"/>
</dbReference>
<evidence type="ECO:0000256" key="2">
    <source>
        <dbReference type="SAM" id="MobiDB-lite"/>
    </source>
</evidence>
<evidence type="ECO:0000256" key="1">
    <source>
        <dbReference type="PROSITE-ProRule" id="PRU00325"/>
    </source>
</evidence>
<dbReference type="STRING" id="1432141.A0A015IJG7"/>
<feature type="region of interest" description="Disordered" evidence="2">
    <location>
        <begin position="705"/>
        <end position="748"/>
    </location>
</feature>
<keyword evidence="1" id="KW-0479">Metal-binding</keyword>
<protein>
    <recommendedName>
        <fullName evidence="3">SWIM-type domain-containing protein</fullName>
    </recommendedName>
</protein>
<comment type="caution">
    <text evidence="4">The sequence shown here is derived from an EMBL/GenBank/DDBJ whole genome shotgun (WGS) entry which is preliminary data.</text>
</comment>